<evidence type="ECO:0000313" key="1">
    <source>
        <dbReference type="EMBL" id="OGG70358.1"/>
    </source>
</evidence>
<dbReference type="EMBL" id="MFLL01000005">
    <property type="protein sequence ID" value="OGG70358.1"/>
    <property type="molecule type" value="Genomic_DNA"/>
</dbReference>
<sequence>MTKMLKDLLERAAHWPQEVQDEAADSLQAIEQAYQGSYVLTAEDEKALEKSAEDVRERRFVSPKKLRTFFKTGRA</sequence>
<name>A0A1F6E9N2_9BACT</name>
<accession>A0A1F6E9N2</accession>
<dbReference type="Proteomes" id="UP000176914">
    <property type="component" value="Unassembled WGS sequence"/>
</dbReference>
<reference evidence="1 2" key="1">
    <citation type="journal article" date="2016" name="Nat. Commun.">
        <title>Thousands of microbial genomes shed light on interconnected biogeochemical processes in an aquifer system.</title>
        <authorList>
            <person name="Anantharaman K."/>
            <person name="Brown C.T."/>
            <person name="Hug L.A."/>
            <person name="Sharon I."/>
            <person name="Castelle C.J."/>
            <person name="Probst A.J."/>
            <person name="Thomas B.C."/>
            <person name="Singh A."/>
            <person name="Wilkins M.J."/>
            <person name="Karaoz U."/>
            <person name="Brodie E.L."/>
            <person name="Williams K.H."/>
            <person name="Hubbard S.S."/>
            <person name="Banfield J.F."/>
        </authorList>
    </citation>
    <scope>NUCLEOTIDE SEQUENCE [LARGE SCALE GENOMIC DNA]</scope>
</reference>
<gene>
    <name evidence="1" type="ORF">A3C20_03680</name>
</gene>
<comment type="caution">
    <text evidence="1">The sequence shown here is derived from an EMBL/GenBank/DDBJ whole genome shotgun (WGS) entry which is preliminary data.</text>
</comment>
<organism evidence="1 2">
    <name type="scientific">Candidatus Kaiserbacteria bacterium RIFCSPHIGHO2_02_FULL_55_25</name>
    <dbReference type="NCBI Taxonomy" id="1798498"/>
    <lineage>
        <taxon>Bacteria</taxon>
        <taxon>Candidatus Kaiseribacteriota</taxon>
    </lineage>
</organism>
<protein>
    <submittedName>
        <fullName evidence="1">Uncharacterized protein</fullName>
    </submittedName>
</protein>
<evidence type="ECO:0000313" key="2">
    <source>
        <dbReference type="Proteomes" id="UP000176914"/>
    </source>
</evidence>
<dbReference type="AlphaFoldDB" id="A0A1F6E9N2"/>
<proteinExistence type="predicted"/>